<evidence type="ECO:0000313" key="1">
    <source>
        <dbReference type="EMBL" id="VDO89382.1"/>
    </source>
</evidence>
<evidence type="ECO:0000313" key="2">
    <source>
        <dbReference type="Proteomes" id="UP000050761"/>
    </source>
</evidence>
<sequence length="76" mass="8404">MFAMMRLCESVLKDPLTISVTCSIYKTIVAAITIFRSPNMTVEVTYDFFSQYLCCLLIKLGSKLIIGSLSLSAGNK</sequence>
<dbReference type="Proteomes" id="UP000050761">
    <property type="component" value="Unassembled WGS sequence"/>
</dbReference>
<dbReference type="AlphaFoldDB" id="A0A183FU29"/>
<accession>A0A183FU29</accession>
<organism evidence="2 3">
    <name type="scientific">Heligmosomoides polygyrus</name>
    <name type="common">Parasitic roundworm</name>
    <dbReference type="NCBI Taxonomy" id="6339"/>
    <lineage>
        <taxon>Eukaryota</taxon>
        <taxon>Metazoa</taxon>
        <taxon>Ecdysozoa</taxon>
        <taxon>Nematoda</taxon>
        <taxon>Chromadorea</taxon>
        <taxon>Rhabditida</taxon>
        <taxon>Rhabditina</taxon>
        <taxon>Rhabditomorpha</taxon>
        <taxon>Strongyloidea</taxon>
        <taxon>Heligmosomidae</taxon>
        <taxon>Heligmosomoides</taxon>
    </lineage>
</organism>
<reference evidence="3" key="2">
    <citation type="submission" date="2019-09" db="UniProtKB">
        <authorList>
            <consortium name="WormBaseParasite"/>
        </authorList>
    </citation>
    <scope>IDENTIFICATION</scope>
</reference>
<name>A0A183FU29_HELPZ</name>
<evidence type="ECO:0000313" key="3">
    <source>
        <dbReference type="WBParaSite" id="HPBE_0001165201-mRNA-1"/>
    </source>
</evidence>
<dbReference type="EMBL" id="UZAH01027183">
    <property type="protein sequence ID" value="VDO89382.1"/>
    <property type="molecule type" value="Genomic_DNA"/>
</dbReference>
<dbReference type="WBParaSite" id="HPBE_0001165201-mRNA-1">
    <property type="protein sequence ID" value="HPBE_0001165201-mRNA-1"/>
    <property type="gene ID" value="HPBE_0001165201"/>
</dbReference>
<protein>
    <submittedName>
        <fullName evidence="3">Secreted protein</fullName>
    </submittedName>
</protein>
<gene>
    <name evidence="1" type="ORF">HPBE_LOCUS11653</name>
</gene>
<reference evidence="1 2" key="1">
    <citation type="submission" date="2018-11" db="EMBL/GenBank/DDBJ databases">
        <authorList>
            <consortium name="Pathogen Informatics"/>
        </authorList>
    </citation>
    <scope>NUCLEOTIDE SEQUENCE [LARGE SCALE GENOMIC DNA]</scope>
</reference>
<keyword evidence="2" id="KW-1185">Reference proteome</keyword>
<accession>A0A3P8CZD2</accession>
<proteinExistence type="predicted"/>